<feature type="compositionally biased region" description="Polar residues" evidence="1">
    <location>
        <begin position="277"/>
        <end position="290"/>
    </location>
</feature>
<evidence type="ECO:0000256" key="1">
    <source>
        <dbReference type="SAM" id="MobiDB-lite"/>
    </source>
</evidence>
<dbReference type="GO" id="GO:0030010">
    <property type="term" value="P:establishment of cell polarity"/>
    <property type="evidence" value="ECO:0007669"/>
    <property type="project" value="TreeGrafter"/>
</dbReference>
<feature type="region of interest" description="Disordered" evidence="1">
    <location>
        <begin position="420"/>
        <end position="453"/>
    </location>
</feature>
<organism evidence="3 4">
    <name type="scientific">Grifola frondosa</name>
    <name type="common">Maitake</name>
    <name type="synonym">Polyporus frondosus</name>
    <dbReference type="NCBI Taxonomy" id="5627"/>
    <lineage>
        <taxon>Eukaryota</taxon>
        <taxon>Fungi</taxon>
        <taxon>Dikarya</taxon>
        <taxon>Basidiomycota</taxon>
        <taxon>Agaricomycotina</taxon>
        <taxon>Agaricomycetes</taxon>
        <taxon>Polyporales</taxon>
        <taxon>Grifolaceae</taxon>
        <taxon>Grifola</taxon>
    </lineage>
</organism>
<feature type="compositionally biased region" description="Low complexity" evidence="1">
    <location>
        <begin position="376"/>
        <end position="391"/>
    </location>
</feature>
<dbReference type="AlphaFoldDB" id="A0A1C7LKU9"/>
<gene>
    <name evidence="3" type="ORF">A0H81_14685</name>
</gene>
<feature type="region of interest" description="Disordered" evidence="1">
    <location>
        <begin position="190"/>
        <end position="404"/>
    </location>
</feature>
<name>A0A1C7LKU9_GRIFR</name>
<dbReference type="Pfam" id="PF23153">
    <property type="entry name" value="Aip3p_Bud6_N"/>
    <property type="match status" value="1"/>
</dbReference>
<dbReference type="OrthoDB" id="783096at2759"/>
<feature type="compositionally biased region" description="Low complexity" evidence="1">
    <location>
        <begin position="43"/>
        <end position="58"/>
    </location>
</feature>
<dbReference type="InterPro" id="IPR051825">
    <property type="entry name" value="SRCIN1"/>
</dbReference>
<proteinExistence type="predicted"/>
<feature type="compositionally biased region" description="Basic and acidic residues" evidence="1">
    <location>
        <begin position="190"/>
        <end position="213"/>
    </location>
</feature>
<keyword evidence="4" id="KW-1185">Reference proteome</keyword>
<feature type="non-terminal residue" evidence="3">
    <location>
        <position position="478"/>
    </location>
</feature>
<reference evidence="3 4" key="1">
    <citation type="submission" date="2016-03" db="EMBL/GenBank/DDBJ databases">
        <title>Whole genome sequencing of Grifola frondosa 9006-11.</title>
        <authorList>
            <person name="Min B."/>
            <person name="Park H."/>
            <person name="Kim J.-G."/>
            <person name="Cho H."/>
            <person name="Oh Y.-L."/>
            <person name="Kong W.-S."/>
            <person name="Choi I.-G."/>
        </authorList>
    </citation>
    <scope>NUCLEOTIDE SEQUENCE [LARGE SCALE GENOMIC DNA]</scope>
    <source>
        <strain evidence="3 4">9006-11</strain>
    </source>
</reference>
<dbReference type="GO" id="GO:0051286">
    <property type="term" value="C:cell tip"/>
    <property type="evidence" value="ECO:0007669"/>
    <property type="project" value="TreeGrafter"/>
</dbReference>
<evidence type="ECO:0000259" key="2">
    <source>
        <dbReference type="Pfam" id="PF23153"/>
    </source>
</evidence>
<dbReference type="InterPro" id="IPR056279">
    <property type="entry name" value="Aip3p_Bud6_N"/>
</dbReference>
<dbReference type="STRING" id="5627.A0A1C7LKU9"/>
<feature type="compositionally biased region" description="Polar residues" evidence="1">
    <location>
        <begin position="308"/>
        <end position="327"/>
    </location>
</feature>
<evidence type="ECO:0000313" key="3">
    <source>
        <dbReference type="EMBL" id="OBZ65280.1"/>
    </source>
</evidence>
<feature type="compositionally biased region" description="Polar residues" evidence="1">
    <location>
        <begin position="423"/>
        <end position="433"/>
    </location>
</feature>
<comment type="caution">
    <text evidence="3">The sequence shown here is derived from an EMBL/GenBank/DDBJ whole genome shotgun (WGS) entry which is preliminary data.</text>
</comment>
<protein>
    <recommendedName>
        <fullName evidence="2">Aip3p/Bud6 N-terminal domain-containing protein</fullName>
    </recommendedName>
</protein>
<dbReference type="PANTHER" id="PTHR22741">
    <property type="entry name" value="P140CAP/SNIP-RELATED"/>
    <property type="match status" value="1"/>
</dbReference>
<accession>A0A1C7LKU9</accession>
<evidence type="ECO:0000313" key="4">
    <source>
        <dbReference type="Proteomes" id="UP000092993"/>
    </source>
</evidence>
<dbReference type="PANTHER" id="PTHR22741:SF10">
    <property type="entry name" value="COILED-COIL DOMAIN-CONTAINING PROTEIN CG32809"/>
    <property type="match status" value="1"/>
</dbReference>
<dbReference type="Proteomes" id="UP000092993">
    <property type="component" value="Unassembled WGS sequence"/>
</dbReference>
<dbReference type="GO" id="GO:0005737">
    <property type="term" value="C:cytoplasm"/>
    <property type="evidence" value="ECO:0007669"/>
    <property type="project" value="TreeGrafter"/>
</dbReference>
<feature type="region of interest" description="Disordered" evidence="1">
    <location>
        <begin position="33"/>
        <end position="72"/>
    </location>
</feature>
<feature type="domain" description="Aip3p/Bud6 N-terminal" evidence="2">
    <location>
        <begin position="75"/>
        <end position="183"/>
    </location>
</feature>
<sequence>MITSEKTLSSIQTVTLVVAGRLGRRLTCFTMSSARQPAHPSRRTNQSVSSNVSVASSSRTERGSTRANPKQPAVESAVTRLLVSIKALLESLTQWSKQEVDENQVSDVYVRLGNDFNAAVGAFAAFSIDMTELLTVPEDLRSVLETCLSEDATPENLEIYLPAVRKIITHLLQGLRGKQSIYRRIVSDHKHRSDLTASDRESKSRFSQRDDGAASRTQSARAAMPSTSDRDSLARRSATSSTRRKQSASDGNPVPSTTNESPEPFVGGFVPGVTANGDATPSTLSRSSTPVAPRPQLAHANGYPVRAHSTSAVDQTFHPPSNGTEVTPSPLPEHDTPRTASAVPGHVKRYSLIDRPVSSTPPPPAVVVDGTPIDDAPPAETPTVETPISPGSLPPPDDSPPAVQNSLAALKKSDALERRASKRFSTYNISKMTGGSLRERHGAGSHPNRRSLAAASGGLTLGDLAVLTEEDVPSPGKK</sequence>
<dbReference type="EMBL" id="LUGG01000047">
    <property type="protein sequence ID" value="OBZ65280.1"/>
    <property type="molecule type" value="Genomic_DNA"/>
</dbReference>